<dbReference type="Proteomes" id="UP000625210">
    <property type="component" value="Unassembled WGS sequence"/>
</dbReference>
<reference evidence="1" key="1">
    <citation type="journal article" date="2014" name="Int. J. Syst. Evol. Microbiol.">
        <title>Complete genome sequence of Corynebacterium casei LMG S-19264T (=DSM 44701T), isolated from a smear-ripened cheese.</title>
        <authorList>
            <consortium name="US DOE Joint Genome Institute (JGI-PGF)"/>
            <person name="Walter F."/>
            <person name="Albersmeier A."/>
            <person name="Kalinowski J."/>
            <person name="Ruckert C."/>
        </authorList>
    </citation>
    <scope>NUCLEOTIDE SEQUENCE</scope>
    <source>
        <strain evidence="1">CGMCC 1.15179</strain>
    </source>
</reference>
<proteinExistence type="predicted"/>
<dbReference type="EMBL" id="BMHQ01000005">
    <property type="protein sequence ID" value="GGE15073.1"/>
    <property type="molecule type" value="Genomic_DNA"/>
</dbReference>
<gene>
    <name evidence="1" type="ORF">GCM10011571_15750</name>
</gene>
<sequence>MLLLSIVWGKKRMVMREEIGLMVKWRGKDQVKQAEEGER</sequence>
<dbReference type="AlphaFoldDB" id="A0A8J2YAJ8"/>
<reference evidence="1" key="2">
    <citation type="submission" date="2020-09" db="EMBL/GenBank/DDBJ databases">
        <authorList>
            <person name="Sun Q."/>
            <person name="Zhou Y."/>
        </authorList>
    </citation>
    <scope>NUCLEOTIDE SEQUENCE</scope>
    <source>
        <strain evidence="1">CGMCC 1.15179</strain>
    </source>
</reference>
<evidence type="ECO:0000313" key="1">
    <source>
        <dbReference type="EMBL" id="GGE15073.1"/>
    </source>
</evidence>
<name>A0A8J2YAJ8_9BACL</name>
<protein>
    <submittedName>
        <fullName evidence="1">Uncharacterized protein</fullName>
    </submittedName>
</protein>
<evidence type="ECO:0000313" key="2">
    <source>
        <dbReference type="Proteomes" id="UP000625210"/>
    </source>
</evidence>
<organism evidence="1 2">
    <name type="scientific">Marinithermofilum abyssi</name>
    <dbReference type="NCBI Taxonomy" id="1571185"/>
    <lineage>
        <taxon>Bacteria</taxon>
        <taxon>Bacillati</taxon>
        <taxon>Bacillota</taxon>
        <taxon>Bacilli</taxon>
        <taxon>Bacillales</taxon>
        <taxon>Thermoactinomycetaceae</taxon>
        <taxon>Marinithermofilum</taxon>
    </lineage>
</organism>
<keyword evidence="2" id="KW-1185">Reference proteome</keyword>
<accession>A0A8J2YAJ8</accession>
<comment type="caution">
    <text evidence="1">The sequence shown here is derived from an EMBL/GenBank/DDBJ whole genome shotgun (WGS) entry which is preliminary data.</text>
</comment>